<name>N1PUN7_DOTSN</name>
<accession>N1PUN7</accession>
<dbReference type="AlphaFoldDB" id="N1PUN7"/>
<sequence length="75" mass="8676">MRRRTTGKGITDSSVGSIYFYNHRKIEARLHTCVKASFPDACAWNTRTVRDKRTLRPHTWGIRLRCNGAAGRNVW</sequence>
<gene>
    <name evidence="1" type="ORF">DOTSEDRAFT_69156</name>
</gene>
<proteinExistence type="predicted"/>
<evidence type="ECO:0000313" key="1">
    <source>
        <dbReference type="EMBL" id="EME47092.1"/>
    </source>
</evidence>
<reference evidence="2" key="1">
    <citation type="journal article" date="2012" name="PLoS Genet.">
        <title>The genomes of the fungal plant pathogens Cladosporium fulvum and Dothistroma septosporum reveal adaptation to different hosts and lifestyles but also signatures of common ancestry.</title>
        <authorList>
            <person name="de Wit P.J.G.M."/>
            <person name="van der Burgt A."/>
            <person name="Oekmen B."/>
            <person name="Stergiopoulos I."/>
            <person name="Abd-Elsalam K.A."/>
            <person name="Aerts A.L."/>
            <person name="Bahkali A.H."/>
            <person name="Beenen H.G."/>
            <person name="Chettri P."/>
            <person name="Cox M.P."/>
            <person name="Datema E."/>
            <person name="de Vries R.P."/>
            <person name="Dhillon B."/>
            <person name="Ganley A.R."/>
            <person name="Griffiths S.A."/>
            <person name="Guo Y."/>
            <person name="Hamelin R.C."/>
            <person name="Henrissat B."/>
            <person name="Kabir M.S."/>
            <person name="Jashni M.K."/>
            <person name="Kema G."/>
            <person name="Klaubauf S."/>
            <person name="Lapidus A."/>
            <person name="Levasseur A."/>
            <person name="Lindquist E."/>
            <person name="Mehrabi R."/>
            <person name="Ohm R.A."/>
            <person name="Owen T.J."/>
            <person name="Salamov A."/>
            <person name="Schwelm A."/>
            <person name="Schijlen E."/>
            <person name="Sun H."/>
            <person name="van den Burg H.A."/>
            <person name="van Ham R.C.H.J."/>
            <person name="Zhang S."/>
            <person name="Goodwin S.B."/>
            <person name="Grigoriev I.V."/>
            <person name="Collemare J."/>
            <person name="Bradshaw R.E."/>
        </authorList>
    </citation>
    <scope>NUCLEOTIDE SEQUENCE [LARGE SCALE GENOMIC DNA]</scope>
    <source>
        <strain evidence="2">NZE10 / CBS 128990</strain>
    </source>
</reference>
<evidence type="ECO:0000313" key="2">
    <source>
        <dbReference type="Proteomes" id="UP000016933"/>
    </source>
</evidence>
<protein>
    <submittedName>
        <fullName evidence="1">Uncharacterized protein</fullName>
    </submittedName>
</protein>
<dbReference type="EMBL" id="KB446536">
    <property type="protein sequence ID" value="EME47092.1"/>
    <property type="molecule type" value="Genomic_DNA"/>
</dbReference>
<dbReference type="Proteomes" id="UP000016933">
    <property type="component" value="Unassembled WGS sequence"/>
</dbReference>
<keyword evidence="2" id="KW-1185">Reference proteome</keyword>
<reference evidence="1 2" key="2">
    <citation type="journal article" date="2012" name="PLoS Pathog.">
        <title>Diverse lifestyles and strategies of plant pathogenesis encoded in the genomes of eighteen Dothideomycetes fungi.</title>
        <authorList>
            <person name="Ohm R.A."/>
            <person name="Feau N."/>
            <person name="Henrissat B."/>
            <person name="Schoch C.L."/>
            <person name="Horwitz B.A."/>
            <person name="Barry K.W."/>
            <person name="Condon B.J."/>
            <person name="Copeland A.C."/>
            <person name="Dhillon B."/>
            <person name="Glaser F."/>
            <person name="Hesse C.N."/>
            <person name="Kosti I."/>
            <person name="LaButti K."/>
            <person name="Lindquist E.A."/>
            <person name="Lucas S."/>
            <person name="Salamov A.A."/>
            <person name="Bradshaw R.E."/>
            <person name="Ciuffetti L."/>
            <person name="Hamelin R.C."/>
            <person name="Kema G.H.J."/>
            <person name="Lawrence C."/>
            <person name="Scott J.A."/>
            <person name="Spatafora J.W."/>
            <person name="Turgeon B.G."/>
            <person name="de Wit P.J.G.M."/>
            <person name="Zhong S."/>
            <person name="Goodwin S.B."/>
            <person name="Grigoriev I.V."/>
        </authorList>
    </citation>
    <scope>NUCLEOTIDE SEQUENCE [LARGE SCALE GENOMIC DNA]</scope>
    <source>
        <strain evidence="2">NZE10 / CBS 128990</strain>
    </source>
</reference>
<organism evidence="1 2">
    <name type="scientific">Dothistroma septosporum (strain NZE10 / CBS 128990)</name>
    <name type="common">Red band needle blight fungus</name>
    <name type="synonym">Mycosphaerella pini</name>
    <dbReference type="NCBI Taxonomy" id="675120"/>
    <lineage>
        <taxon>Eukaryota</taxon>
        <taxon>Fungi</taxon>
        <taxon>Dikarya</taxon>
        <taxon>Ascomycota</taxon>
        <taxon>Pezizomycotina</taxon>
        <taxon>Dothideomycetes</taxon>
        <taxon>Dothideomycetidae</taxon>
        <taxon>Mycosphaerellales</taxon>
        <taxon>Mycosphaerellaceae</taxon>
        <taxon>Dothistroma</taxon>
    </lineage>
</organism>
<dbReference type="HOGENOM" id="CLU_2671033_0_0_1"/>